<evidence type="ECO:0000259" key="2">
    <source>
        <dbReference type="Pfam" id="PF13524"/>
    </source>
</evidence>
<proteinExistence type="predicted"/>
<name>A0ABP4CGN2_9ACTN</name>
<feature type="region of interest" description="Disordered" evidence="1">
    <location>
        <begin position="314"/>
        <end position="338"/>
    </location>
</feature>
<dbReference type="Gene3D" id="3.40.50.2000">
    <property type="entry name" value="Glycogen Phosphorylase B"/>
    <property type="match status" value="1"/>
</dbReference>
<protein>
    <recommendedName>
        <fullName evidence="2">Spore protein YkvP/CgeB glycosyl transferase-like domain-containing protein</fullName>
    </recommendedName>
</protein>
<keyword evidence="4" id="KW-1185">Reference proteome</keyword>
<organism evidence="3 4">
    <name type="scientific">Actinocorallia libanotica</name>
    <dbReference type="NCBI Taxonomy" id="46162"/>
    <lineage>
        <taxon>Bacteria</taxon>
        <taxon>Bacillati</taxon>
        <taxon>Actinomycetota</taxon>
        <taxon>Actinomycetes</taxon>
        <taxon>Streptosporangiales</taxon>
        <taxon>Thermomonosporaceae</taxon>
        <taxon>Actinocorallia</taxon>
    </lineage>
</organism>
<dbReference type="EMBL" id="BAAAHH010000043">
    <property type="protein sequence ID" value="GAA0966402.1"/>
    <property type="molecule type" value="Genomic_DNA"/>
</dbReference>
<feature type="region of interest" description="Disordered" evidence="1">
    <location>
        <begin position="99"/>
        <end position="132"/>
    </location>
</feature>
<gene>
    <name evidence="3" type="ORF">GCM10009550_68640</name>
</gene>
<dbReference type="RefSeq" id="WP_344246067.1">
    <property type="nucleotide sequence ID" value="NZ_BAAAHH010000043.1"/>
</dbReference>
<feature type="compositionally biased region" description="Low complexity" evidence="1">
    <location>
        <begin position="316"/>
        <end position="338"/>
    </location>
</feature>
<dbReference type="SUPFAM" id="SSF53756">
    <property type="entry name" value="UDP-Glycosyltransferase/glycogen phosphorylase"/>
    <property type="match status" value="1"/>
</dbReference>
<dbReference type="Proteomes" id="UP001500665">
    <property type="component" value="Unassembled WGS sequence"/>
</dbReference>
<evidence type="ECO:0000256" key="1">
    <source>
        <dbReference type="SAM" id="MobiDB-lite"/>
    </source>
</evidence>
<dbReference type="Pfam" id="PF13524">
    <property type="entry name" value="Glyco_trans_1_2"/>
    <property type="match status" value="1"/>
</dbReference>
<accession>A0ABP4CGN2</accession>
<dbReference type="InterPro" id="IPR055259">
    <property type="entry name" value="YkvP/CgeB_Glyco_trans-like"/>
</dbReference>
<evidence type="ECO:0000313" key="3">
    <source>
        <dbReference type="EMBL" id="GAA0966402.1"/>
    </source>
</evidence>
<feature type="domain" description="Spore protein YkvP/CgeB glycosyl transferase-like" evidence="2">
    <location>
        <begin position="159"/>
        <end position="293"/>
    </location>
</feature>
<comment type="caution">
    <text evidence="3">The sequence shown here is derived from an EMBL/GenBank/DDBJ whole genome shotgun (WGS) entry which is preliminary data.</text>
</comment>
<evidence type="ECO:0000313" key="4">
    <source>
        <dbReference type="Proteomes" id="UP001500665"/>
    </source>
</evidence>
<sequence>MRVCVCTVGRHPEDARILHRQIRALLERGHHVTYLAPFGAHHAVPWPELTPVDLPRLSDRFRALRHARRALAEHAPHSDLVLLHDPELALVAPRRTPVVMDGPAGPRRLPRLDHPTLTPVPARPPRGPDDPRVVHLGRLTRHGGAEEVVAVARALAAHGVATELVGPADAQVRPLLRAAQREGVLRWYGFVPNDRALRIVSGATAGLSLTRERRALPPTKVLEYLAHGVPVVSTPEPASSFLLEETGAGRIVRDPAAAVREVLRLRSLPGERAEMARRGHEAARARFDWAEQAPVFVARLEGLAAAGRWPAGSAQVGEPLGPVGEPGSEEGVVLGQRQ</sequence>
<reference evidence="4" key="1">
    <citation type="journal article" date="2019" name="Int. J. Syst. Evol. Microbiol.">
        <title>The Global Catalogue of Microorganisms (GCM) 10K type strain sequencing project: providing services to taxonomists for standard genome sequencing and annotation.</title>
        <authorList>
            <consortium name="The Broad Institute Genomics Platform"/>
            <consortium name="The Broad Institute Genome Sequencing Center for Infectious Disease"/>
            <person name="Wu L."/>
            <person name="Ma J."/>
        </authorList>
    </citation>
    <scope>NUCLEOTIDE SEQUENCE [LARGE SCALE GENOMIC DNA]</scope>
    <source>
        <strain evidence="4">JCM 10696</strain>
    </source>
</reference>